<dbReference type="RefSeq" id="WP_311721713.1">
    <property type="nucleotide sequence ID" value="NZ_JAVRFD010000001.1"/>
</dbReference>
<name>A0ABU2X6A3_9ACTN</name>
<dbReference type="EMBL" id="JAVRFD010000001">
    <property type="protein sequence ID" value="MDT0541445.1"/>
    <property type="molecule type" value="Genomic_DNA"/>
</dbReference>
<gene>
    <name evidence="3" type="ORF">RND15_01775</name>
</gene>
<sequence length="456" mass="46690">MMPSQDPTNPKGPVVRRAVTLPGTAGAPDPSALTPLGTESTASTETGATDPVGKAGAAGAAGAVGAAAEADTAEQPKVSSSESASAGESVESVTPGAAGATTASAGATTASAGATTASEAGAPDTPAAPDVPPAEADGHADGRGSADAMASAVGDYPPGADTGVGEEDEPPSGRPTKALLAAAAIAGALLITLPFLAFGADDDDDKTEAAPERTSGMTVPKLEEKGPGTYTAQSPAPPTAKKSESPSPTAKPRTEPSSEQPKSRPEPEPSSETPKPRAKKVVTAGKPYVIAPDQRTNFQLKNVSTGRCADLPGSGTGKLDGVVLQHDCLDDWDADNQVWDFVLAQKGKGPNGRNLVVIKNRKSGLCLDLPGRGSQPSRTGLNQTHCNLTLQDNQLWWVENLGGNRTFWIHNYASDQRCLEVWGEKPDFGGNDARLGIYKCSPTDDHEWRLMSKSES</sequence>
<accession>A0ABU2X6A3</accession>
<proteinExistence type="predicted"/>
<evidence type="ECO:0000313" key="4">
    <source>
        <dbReference type="Proteomes" id="UP001180754"/>
    </source>
</evidence>
<dbReference type="SUPFAM" id="SSF50370">
    <property type="entry name" value="Ricin B-like lectins"/>
    <property type="match status" value="1"/>
</dbReference>
<feature type="region of interest" description="Disordered" evidence="1">
    <location>
        <begin position="1"/>
        <end position="176"/>
    </location>
</feature>
<keyword evidence="4" id="KW-1185">Reference proteome</keyword>
<dbReference type="InterPro" id="IPR000772">
    <property type="entry name" value="Ricin_B_lectin"/>
</dbReference>
<dbReference type="InterPro" id="IPR035992">
    <property type="entry name" value="Ricin_B-like_lectins"/>
</dbReference>
<evidence type="ECO:0000313" key="3">
    <source>
        <dbReference type="EMBL" id="MDT0541445.1"/>
    </source>
</evidence>
<feature type="region of interest" description="Disordered" evidence="1">
    <location>
        <begin position="199"/>
        <end position="280"/>
    </location>
</feature>
<reference evidence="3" key="1">
    <citation type="submission" date="2024-05" db="EMBL/GenBank/DDBJ databases">
        <title>30 novel species of actinomycetes from the DSMZ collection.</title>
        <authorList>
            <person name="Nouioui I."/>
        </authorList>
    </citation>
    <scope>NUCLEOTIDE SEQUENCE</scope>
    <source>
        <strain evidence="3">DSM 41529</strain>
    </source>
</reference>
<protein>
    <submittedName>
        <fullName evidence="3">RICIN domain-containing protein</fullName>
    </submittedName>
</protein>
<dbReference type="Gene3D" id="2.80.10.50">
    <property type="match status" value="1"/>
</dbReference>
<comment type="caution">
    <text evidence="3">The sequence shown here is derived from an EMBL/GenBank/DDBJ whole genome shotgun (WGS) entry which is preliminary data.</text>
</comment>
<evidence type="ECO:0000256" key="1">
    <source>
        <dbReference type="SAM" id="MobiDB-lite"/>
    </source>
</evidence>
<dbReference type="CDD" id="cd00161">
    <property type="entry name" value="beta-trefoil_Ricin-like"/>
    <property type="match status" value="1"/>
</dbReference>
<feature type="compositionally biased region" description="Basic and acidic residues" evidence="1">
    <location>
        <begin position="252"/>
        <end position="267"/>
    </location>
</feature>
<dbReference type="PROSITE" id="PS50231">
    <property type="entry name" value="RICIN_B_LECTIN"/>
    <property type="match status" value="1"/>
</dbReference>
<feature type="compositionally biased region" description="Low complexity" evidence="1">
    <location>
        <begin position="37"/>
        <end position="70"/>
    </location>
</feature>
<dbReference type="Proteomes" id="UP001180754">
    <property type="component" value="Unassembled WGS sequence"/>
</dbReference>
<evidence type="ECO:0000259" key="2">
    <source>
        <dbReference type="Pfam" id="PF14200"/>
    </source>
</evidence>
<organism evidence="3 4">
    <name type="scientific">Streptomyces lonegramiae</name>
    <dbReference type="NCBI Taxonomy" id="3075524"/>
    <lineage>
        <taxon>Bacteria</taxon>
        <taxon>Bacillati</taxon>
        <taxon>Actinomycetota</taxon>
        <taxon>Actinomycetes</taxon>
        <taxon>Kitasatosporales</taxon>
        <taxon>Streptomycetaceae</taxon>
        <taxon>Streptomyces</taxon>
    </lineage>
</organism>
<feature type="compositionally biased region" description="Low complexity" evidence="1">
    <location>
        <begin position="78"/>
        <end position="128"/>
    </location>
</feature>
<dbReference type="Pfam" id="PF14200">
    <property type="entry name" value="RicinB_lectin_2"/>
    <property type="match status" value="1"/>
</dbReference>
<feature type="domain" description="Ricin B lectin" evidence="2">
    <location>
        <begin position="335"/>
        <end position="425"/>
    </location>
</feature>